<feature type="repeat" description="ANK" evidence="3">
    <location>
        <begin position="1035"/>
        <end position="1067"/>
    </location>
</feature>
<evidence type="ECO:0000256" key="3">
    <source>
        <dbReference type="PROSITE-ProRule" id="PRU00023"/>
    </source>
</evidence>
<dbReference type="Pfam" id="PF00023">
    <property type="entry name" value="Ank"/>
    <property type="match status" value="1"/>
</dbReference>
<keyword evidence="2 3" id="KW-0040">ANK repeat</keyword>
<reference evidence="4 5" key="1">
    <citation type="submission" date="2020-03" db="EMBL/GenBank/DDBJ databases">
        <title>Draft Genome Sequence of Cudoniella acicularis.</title>
        <authorList>
            <person name="Buettner E."/>
            <person name="Kellner H."/>
        </authorList>
    </citation>
    <scope>NUCLEOTIDE SEQUENCE [LARGE SCALE GENOMIC DNA]</scope>
    <source>
        <strain evidence="4 5">DSM 108380</strain>
    </source>
</reference>
<dbReference type="OrthoDB" id="9995210at2759"/>
<dbReference type="SUPFAM" id="SSF48403">
    <property type="entry name" value="Ankyrin repeat"/>
    <property type="match status" value="2"/>
</dbReference>
<dbReference type="PROSITE" id="PS50088">
    <property type="entry name" value="ANK_REPEAT"/>
    <property type="match status" value="3"/>
</dbReference>
<comment type="caution">
    <text evidence="4">The sequence shown here is derived from an EMBL/GenBank/DDBJ whole genome shotgun (WGS) entry which is preliminary data.</text>
</comment>
<dbReference type="Pfam" id="PF12796">
    <property type="entry name" value="Ank_2"/>
    <property type="match status" value="2"/>
</dbReference>
<name>A0A8H4RXX3_9HELO</name>
<evidence type="ECO:0000256" key="1">
    <source>
        <dbReference type="ARBA" id="ARBA00022737"/>
    </source>
</evidence>
<dbReference type="EMBL" id="JAAMPI010000003">
    <property type="protein sequence ID" value="KAF4637985.1"/>
    <property type="molecule type" value="Genomic_DNA"/>
</dbReference>
<dbReference type="InterPro" id="IPR002110">
    <property type="entry name" value="Ankyrin_rpt"/>
</dbReference>
<dbReference type="PANTHER" id="PTHR24198:SF165">
    <property type="entry name" value="ANKYRIN REPEAT-CONTAINING PROTEIN-RELATED"/>
    <property type="match status" value="1"/>
</dbReference>
<dbReference type="Pfam" id="PF13857">
    <property type="entry name" value="Ank_5"/>
    <property type="match status" value="1"/>
</dbReference>
<dbReference type="PROSITE" id="PS50297">
    <property type="entry name" value="ANK_REP_REGION"/>
    <property type="match status" value="3"/>
</dbReference>
<evidence type="ECO:0000313" key="4">
    <source>
        <dbReference type="EMBL" id="KAF4637985.1"/>
    </source>
</evidence>
<dbReference type="Proteomes" id="UP000566819">
    <property type="component" value="Unassembled WGS sequence"/>
</dbReference>
<accession>A0A8H4RXX3</accession>
<organism evidence="4 5">
    <name type="scientific">Cudoniella acicularis</name>
    <dbReference type="NCBI Taxonomy" id="354080"/>
    <lineage>
        <taxon>Eukaryota</taxon>
        <taxon>Fungi</taxon>
        <taxon>Dikarya</taxon>
        <taxon>Ascomycota</taxon>
        <taxon>Pezizomycotina</taxon>
        <taxon>Leotiomycetes</taxon>
        <taxon>Helotiales</taxon>
        <taxon>Tricladiaceae</taxon>
        <taxon>Cudoniella</taxon>
    </lineage>
</organism>
<evidence type="ECO:0000256" key="2">
    <source>
        <dbReference type="ARBA" id="ARBA00023043"/>
    </source>
</evidence>
<gene>
    <name evidence="4" type="ORF">G7Y89_g86</name>
</gene>
<dbReference type="AlphaFoldDB" id="A0A8H4RXX3"/>
<feature type="repeat" description="ANK" evidence="3">
    <location>
        <begin position="800"/>
        <end position="832"/>
    </location>
</feature>
<dbReference type="PANTHER" id="PTHR24198">
    <property type="entry name" value="ANKYRIN REPEAT AND PROTEIN KINASE DOMAIN-CONTAINING PROTEIN"/>
    <property type="match status" value="1"/>
</dbReference>
<dbReference type="Gene3D" id="1.25.40.20">
    <property type="entry name" value="Ankyrin repeat-containing domain"/>
    <property type="match status" value="3"/>
</dbReference>
<keyword evidence="5" id="KW-1185">Reference proteome</keyword>
<dbReference type="SMART" id="SM00248">
    <property type="entry name" value="ANK"/>
    <property type="match status" value="9"/>
</dbReference>
<evidence type="ECO:0000313" key="5">
    <source>
        <dbReference type="Proteomes" id="UP000566819"/>
    </source>
</evidence>
<sequence>MRPSLYPGLPPPCSGAAYFPVVCQTFYTTSYTRYFLVNNGKPGPNPAPAQLVKALEKPPLSLREQERYFQGYNLSYVTRLLDLPSPYPLFDPDQPDDHLVLILKSFDRLIEQAHVAYLTTFFMEHLAAQNPGKLSLIHYYPGLVLSEAFQDPTFPFWFRAIFKYGKPLINLFPITLKGEESGQRTLFSASPRFPARSADGKAASMAGAGEIGVAESSDGIMGGGAYRVTYNNETYMLPSNEKYLAEVGMAECTAIPNCSIWRIDGAIWMSMMSVARQAGPDGELLGDLRCSEMTQSHAVANGTGSSTISTIVRPLDNLLIAHEPYEALQIQANHSENGDEEGEEKDEAKEMFEIGIRHLIGLGVEKDIPRGFRHLISAADLESADAKALVSSLAATYNIDLDLSDDVLETWLVEASKSGSGISLRELRSRFFSKFREVCDNSQLVLSPRNTEAPNFNAAEDLLPFFSMHDPDALARQLDSERDKLLAASCEGEMTAASSRSIRLLYAIKNLSGGAYVYGSLLHLAAFFGFHDAILVLLDRGFDIDAENCDERHQTPLLSALSRGHVTTARILIERGAGCLPGTEWKADCQESYSEKVSSSCSEPSALHHLVNIAEDSEAIELARLIVNRGGDVNRKCDVIYLTSTQTDFSVLQGRSTTPLRWAMVNGKWALAEQLLKLGAKFASENMSRITGKPGLLLETPCTNIEILKSFFSQAQRSGLPSEFSRTPLGLLVSEDDGPERRLRFGFENDGKVMGALKLLLNLQPGYDNLVLWSAVRHGHLYITRYLIETAGWSVNSRWKGMTYLHTAVLYGRVDFVEYLLSQGADGASRTTRRGLTCLHILALVPRDPKTDHQILQWLLRLGIDVNVKEKVDSLTAFHLAVRNKKLQMAKQLLQVGADPLIQVSDQLHILNGGKGGYLKTDLGQPKLFHERVSILGEVVIQYIQDGFYDKDYVVSLLDAFFEWKQGNVSSEDIVIDRENGISLLHLLAVTGHSKLEPWNERLPGSPREVPAERSLLSMFLEKISPQLINVTDLQGDSPLHYACAAGRAENIDILLSHGADLGLRNRLGLTAVETLAWSVILLGRKKWFFCQPNQCWHPDVRLRKERLDDDTYKLKDDLTHKRATHHDNELSSAFAKFAELGFTVNERLQRLVLAWDFAKWPMPDLQHSWYPYNSNLDNYKHFFELVPEKSTKNLGDVEINASNKYWYQCFLKRPRPYIRVTLTPLVRERSDKRGLGSMAKWIRK</sequence>
<protein>
    <submittedName>
        <fullName evidence="4">Uncharacterized protein</fullName>
    </submittedName>
</protein>
<keyword evidence="1" id="KW-0677">Repeat</keyword>
<proteinExistence type="predicted"/>
<feature type="repeat" description="ANK" evidence="3">
    <location>
        <begin position="873"/>
        <end position="899"/>
    </location>
</feature>
<dbReference type="InterPro" id="IPR036770">
    <property type="entry name" value="Ankyrin_rpt-contain_sf"/>
</dbReference>